<gene>
    <name evidence="2" type="ORF">CYD53_11871</name>
</gene>
<evidence type="ECO:0000313" key="3">
    <source>
        <dbReference type="Proteomes" id="UP000236919"/>
    </source>
</evidence>
<feature type="chain" id="PRO_5015449218" description="Lipoprotein" evidence="1">
    <location>
        <begin position="18"/>
        <end position="100"/>
    </location>
</feature>
<keyword evidence="3" id="KW-1185">Reference proteome</keyword>
<organism evidence="2 3">
    <name type="scientific">Bosea psychrotolerans</name>
    <dbReference type="NCBI Taxonomy" id="1871628"/>
    <lineage>
        <taxon>Bacteria</taxon>
        <taxon>Pseudomonadati</taxon>
        <taxon>Pseudomonadota</taxon>
        <taxon>Alphaproteobacteria</taxon>
        <taxon>Hyphomicrobiales</taxon>
        <taxon>Boseaceae</taxon>
        <taxon>Bosea</taxon>
    </lineage>
</organism>
<keyword evidence="1" id="KW-0732">Signal</keyword>
<feature type="signal peptide" evidence="1">
    <location>
        <begin position="1"/>
        <end position="17"/>
    </location>
</feature>
<name>A0A2S4LYR2_9HYPH</name>
<reference evidence="2 3" key="1">
    <citation type="submission" date="2018-01" db="EMBL/GenBank/DDBJ databases">
        <title>Genomic Encyclopedia of Type Strains, Phase III (KMG-III): the genomes of soil and plant-associated and newly described type strains.</title>
        <authorList>
            <person name="Whitman W."/>
        </authorList>
    </citation>
    <scope>NUCLEOTIDE SEQUENCE [LARGE SCALE GENOMIC DNA]</scope>
    <source>
        <strain evidence="2 3">1131</strain>
    </source>
</reference>
<proteinExistence type="predicted"/>
<protein>
    <recommendedName>
        <fullName evidence="4">Lipoprotein</fullName>
    </recommendedName>
</protein>
<dbReference type="Proteomes" id="UP000236919">
    <property type="component" value="Unassembled WGS sequence"/>
</dbReference>
<dbReference type="EMBL" id="PQFZ01000018">
    <property type="protein sequence ID" value="POR47603.1"/>
    <property type="molecule type" value="Genomic_DNA"/>
</dbReference>
<dbReference type="AlphaFoldDB" id="A0A2S4LYR2"/>
<dbReference type="OrthoDB" id="8162342at2"/>
<dbReference type="PROSITE" id="PS51257">
    <property type="entry name" value="PROKAR_LIPOPROTEIN"/>
    <property type="match status" value="1"/>
</dbReference>
<evidence type="ECO:0000256" key="1">
    <source>
        <dbReference type="SAM" id="SignalP"/>
    </source>
</evidence>
<accession>A0A2S4LYR2</accession>
<evidence type="ECO:0000313" key="2">
    <source>
        <dbReference type="EMBL" id="POR47603.1"/>
    </source>
</evidence>
<sequence length="100" mass="10774">MSFAKSCLAGLSLLALAACSSTITALPGTPEYAAAQVSRGYDCGLRVDRQGVLARVAREDRQRFVSTSASLAVKSYKAPRRCEAAERLAVQRELALLTRR</sequence>
<comment type="caution">
    <text evidence="2">The sequence shown here is derived from an EMBL/GenBank/DDBJ whole genome shotgun (WGS) entry which is preliminary data.</text>
</comment>
<evidence type="ECO:0008006" key="4">
    <source>
        <dbReference type="Google" id="ProtNLM"/>
    </source>
</evidence>
<dbReference type="RefSeq" id="WP_103720565.1">
    <property type="nucleotide sequence ID" value="NZ_PQFZ01000018.1"/>
</dbReference>